<organism evidence="1 2">
    <name type="scientific">Actinoallomurus vinaceus</name>
    <dbReference type="NCBI Taxonomy" id="1080074"/>
    <lineage>
        <taxon>Bacteria</taxon>
        <taxon>Bacillati</taxon>
        <taxon>Actinomycetota</taxon>
        <taxon>Actinomycetes</taxon>
        <taxon>Streptosporangiales</taxon>
        <taxon>Thermomonosporaceae</taxon>
        <taxon>Actinoallomurus</taxon>
    </lineage>
</organism>
<dbReference type="InterPro" id="IPR011044">
    <property type="entry name" value="Quino_amine_DH_bsu"/>
</dbReference>
<reference evidence="2" key="1">
    <citation type="journal article" date="2019" name="Int. J. Syst. Evol. Microbiol.">
        <title>The Global Catalogue of Microorganisms (GCM) 10K type strain sequencing project: providing services to taxonomists for standard genome sequencing and annotation.</title>
        <authorList>
            <consortium name="The Broad Institute Genomics Platform"/>
            <consortium name="The Broad Institute Genome Sequencing Center for Infectious Disease"/>
            <person name="Wu L."/>
            <person name="Ma J."/>
        </authorList>
    </citation>
    <scope>NUCLEOTIDE SEQUENCE [LARGE SCALE GENOMIC DNA]</scope>
    <source>
        <strain evidence="2">JCM 17939</strain>
    </source>
</reference>
<dbReference type="InterPro" id="IPR015943">
    <property type="entry name" value="WD40/YVTN_repeat-like_dom_sf"/>
</dbReference>
<dbReference type="InterPro" id="IPR001680">
    <property type="entry name" value="WD40_rpt"/>
</dbReference>
<dbReference type="Gene3D" id="2.130.10.10">
    <property type="entry name" value="YVTN repeat-like/Quinoprotein amine dehydrogenase"/>
    <property type="match status" value="1"/>
</dbReference>
<accession>A0ABP8UT76</accession>
<proteinExistence type="predicted"/>
<dbReference type="EMBL" id="BAABHK010000021">
    <property type="protein sequence ID" value="GAA4637849.1"/>
    <property type="molecule type" value="Genomic_DNA"/>
</dbReference>
<evidence type="ECO:0000313" key="1">
    <source>
        <dbReference type="EMBL" id="GAA4637849.1"/>
    </source>
</evidence>
<dbReference type="Proteomes" id="UP001501442">
    <property type="component" value="Unassembled WGS sequence"/>
</dbReference>
<comment type="caution">
    <text evidence="1">The sequence shown here is derived from an EMBL/GenBank/DDBJ whole genome shotgun (WGS) entry which is preliminary data.</text>
</comment>
<evidence type="ECO:0008006" key="3">
    <source>
        <dbReference type="Google" id="ProtNLM"/>
    </source>
</evidence>
<dbReference type="SUPFAM" id="SSF50969">
    <property type="entry name" value="YVTN repeat-like/Quinoprotein amine dehydrogenase"/>
    <property type="match status" value="1"/>
</dbReference>
<sequence>MGSRVIVYVAFSPDGRTHACGSGDNTSPLTHLWDLTTGHRSDLPGSGWVTFSPGGRFLAVASGGNQLWPWELPHRRRRAMLHVADRTDFVAFSPYGKTLACGGGEINY</sequence>
<gene>
    <name evidence="1" type="ORF">GCM10023196_093270</name>
</gene>
<keyword evidence="2" id="KW-1185">Reference proteome</keyword>
<protein>
    <recommendedName>
        <fullName evidence="3">WD40 repeat domain-containing protein</fullName>
    </recommendedName>
</protein>
<evidence type="ECO:0000313" key="2">
    <source>
        <dbReference type="Proteomes" id="UP001501442"/>
    </source>
</evidence>
<name>A0ABP8UT76_9ACTN</name>
<dbReference type="Pfam" id="PF00400">
    <property type="entry name" value="WD40"/>
    <property type="match status" value="1"/>
</dbReference>